<dbReference type="RefSeq" id="WP_096254039.1">
    <property type="nucleotide sequence ID" value="NZ_BMKX01000006.1"/>
</dbReference>
<evidence type="ECO:0000313" key="3">
    <source>
        <dbReference type="Proteomes" id="UP000606115"/>
    </source>
</evidence>
<feature type="transmembrane region" description="Helical" evidence="1">
    <location>
        <begin position="93"/>
        <end position="114"/>
    </location>
</feature>
<proteinExistence type="predicted"/>
<feature type="transmembrane region" description="Helical" evidence="1">
    <location>
        <begin position="7"/>
        <end position="26"/>
    </location>
</feature>
<dbReference type="Proteomes" id="UP000606115">
    <property type="component" value="Unassembled WGS sequence"/>
</dbReference>
<accession>A0ABQ2DRT3</accession>
<gene>
    <name evidence="2" type="ORF">GCM10007173_24630</name>
</gene>
<comment type="caution">
    <text evidence="2">The sequence shown here is derived from an EMBL/GenBank/DDBJ whole genome shotgun (WGS) entry which is preliminary data.</text>
</comment>
<feature type="transmembrane region" description="Helical" evidence="1">
    <location>
        <begin position="69"/>
        <end position="87"/>
    </location>
</feature>
<keyword evidence="1" id="KW-0812">Transmembrane</keyword>
<dbReference type="Pfam" id="PF11255">
    <property type="entry name" value="DUF3054"/>
    <property type="match status" value="1"/>
</dbReference>
<dbReference type="GeneID" id="303304817"/>
<sequence length="128" mass="14234">MKERIRNWPLWTVIDLALIILFAILGRREHEHALDIGGIFETAVPFLAAYIVMTLISRPWLTINRVWPTGLLVWLGTVAVGMALRIAMGSTAAIAFVIVTILVLGVFLLGRRLICSLLSKRSAKQQNA</sequence>
<protein>
    <recommendedName>
        <fullName evidence="4">DUF3054 domain-containing protein</fullName>
    </recommendedName>
</protein>
<evidence type="ECO:0000256" key="1">
    <source>
        <dbReference type="SAM" id="Phobius"/>
    </source>
</evidence>
<feature type="transmembrane region" description="Helical" evidence="1">
    <location>
        <begin position="38"/>
        <end position="57"/>
    </location>
</feature>
<keyword evidence="1" id="KW-0472">Membrane</keyword>
<name>A0ABQ2DRT3_9MICC</name>
<dbReference type="InterPro" id="IPR021414">
    <property type="entry name" value="DUF3054"/>
</dbReference>
<organism evidence="2 3">
    <name type="scientific">Glutamicibacter ardleyensis</name>
    <dbReference type="NCBI Taxonomy" id="225894"/>
    <lineage>
        <taxon>Bacteria</taxon>
        <taxon>Bacillati</taxon>
        <taxon>Actinomycetota</taxon>
        <taxon>Actinomycetes</taxon>
        <taxon>Micrococcales</taxon>
        <taxon>Micrococcaceae</taxon>
        <taxon>Glutamicibacter</taxon>
    </lineage>
</organism>
<reference evidence="3" key="1">
    <citation type="journal article" date="2019" name="Int. J. Syst. Evol. Microbiol.">
        <title>The Global Catalogue of Microorganisms (GCM) 10K type strain sequencing project: providing services to taxonomists for standard genome sequencing and annotation.</title>
        <authorList>
            <consortium name="The Broad Institute Genomics Platform"/>
            <consortium name="The Broad Institute Genome Sequencing Center for Infectious Disease"/>
            <person name="Wu L."/>
            <person name="Ma J."/>
        </authorList>
    </citation>
    <scope>NUCLEOTIDE SEQUENCE [LARGE SCALE GENOMIC DNA]</scope>
    <source>
        <strain evidence="3">CGMCC 1.3685</strain>
    </source>
</reference>
<dbReference type="EMBL" id="BMKX01000006">
    <property type="protein sequence ID" value="GGJ64754.1"/>
    <property type="molecule type" value="Genomic_DNA"/>
</dbReference>
<keyword evidence="1" id="KW-1133">Transmembrane helix</keyword>
<keyword evidence="3" id="KW-1185">Reference proteome</keyword>
<evidence type="ECO:0008006" key="4">
    <source>
        <dbReference type="Google" id="ProtNLM"/>
    </source>
</evidence>
<evidence type="ECO:0000313" key="2">
    <source>
        <dbReference type="EMBL" id="GGJ64754.1"/>
    </source>
</evidence>